<evidence type="ECO:0000313" key="1">
    <source>
        <dbReference type="EMBL" id="ENO15934.1"/>
    </source>
</evidence>
<sequence length="77" mass="7965">MVDSASETSALKGFGGSSGCCVVQAVDRLVMTTAAKSVRIRLLAVSTGLEANTGDKRSVVMGLDPSGRVVWFTSLIC</sequence>
<organism evidence="1 2">
    <name type="scientific">Marinobacter nanhaiticus D15-8W</name>
    <dbReference type="NCBI Taxonomy" id="626887"/>
    <lineage>
        <taxon>Bacteria</taxon>
        <taxon>Pseudomonadati</taxon>
        <taxon>Pseudomonadota</taxon>
        <taxon>Gammaproteobacteria</taxon>
        <taxon>Pseudomonadales</taxon>
        <taxon>Marinobacteraceae</taxon>
        <taxon>Marinobacter</taxon>
    </lineage>
</organism>
<comment type="caution">
    <text evidence="1">The sequence shown here is derived from an EMBL/GenBank/DDBJ whole genome shotgun (WGS) entry which is preliminary data.</text>
</comment>
<gene>
    <name evidence="1" type="ORF">J057_11296</name>
</gene>
<evidence type="ECO:0000313" key="2">
    <source>
        <dbReference type="Proteomes" id="UP000013165"/>
    </source>
</evidence>
<proteinExistence type="predicted"/>
<reference evidence="1 2" key="1">
    <citation type="journal article" date="2013" name="Genome Announc.">
        <title>Genome Sequence of the Polycyclic Aromatic Hydrocarbon-Degrading Bacterium Strain Marinobacter nanhaiticus D15-8WT.</title>
        <authorList>
            <person name="Cui Z."/>
            <person name="Gao W."/>
            <person name="Li Q."/>
            <person name="Xu G."/>
            <person name="Zheng L."/>
        </authorList>
    </citation>
    <scope>NUCLEOTIDE SEQUENCE [LARGE SCALE GENOMIC DNA]</scope>
    <source>
        <strain evidence="1 2">D15-8W</strain>
    </source>
</reference>
<dbReference type="EMBL" id="APLQ01000011">
    <property type="protein sequence ID" value="ENO15934.1"/>
    <property type="molecule type" value="Genomic_DNA"/>
</dbReference>
<protein>
    <submittedName>
        <fullName evidence="1">Uncharacterized protein</fullName>
    </submittedName>
</protein>
<name>N6W6P0_9GAMM</name>
<accession>N6W6P0</accession>
<keyword evidence="2" id="KW-1185">Reference proteome</keyword>
<dbReference type="HOGENOM" id="CLU_2633934_0_0_6"/>
<dbReference type="AlphaFoldDB" id="N6W6P0"/>
<dbReference type="Proteomes" id="UP000013165">
    <property type="component" value="Unassembled WGS sequence"/>
</dbReference>